<organism evidence="2 3">
    <name type="scientific">Microbulbifer okhotskensis</name>
    <dbReference type="NCBI Taxonomy" id="2926617"/>
    <lineage>
        <taxon>Bacteria</taxon>
        <taxon>Pseudomonadati</taxon>
        <taxon>Pseudomonadota</taxon>
        <taxon>Gammaproteobacteria</taxon>
        <taxon>Cellvibrionales</taxon>
        <taxon>Microbulbiferaceae</taxon>
        <taxon>Microbulbifer</taxon>
    </lineage>
</organism>
<name>A0A9X2EWA6_9GAMM</name>
<evidence type="ECO:0000313" key="2">
    <source>
        <dbReference type="EMBL" id="MCO1337071.1"/>
    </source>
</evidence>
<dbReference type="AlphaFoldDB" id="A0A9X2EWA6"/>
<protein>
    <submittedName>
        <fullName evidence="2">Uncharacterized protein</fullName>
    </submittedName>
</protein>
<feature type="signal peptide" evidence="1">
    <location>
        <begin position="1"/>
        <end position="24"/>
    </location>
</feature>
<dbReference type="RefSeq" id="WP_252473279.1">
    <property type="nucleotide sequence ID" value="NZ_JALBWM010000331.1"/>
</dbReference>
<reference evidence="2" key="1">
    <citation type="journal article" date="2022" name="Arch. Microbiol.">
        <title>Microbulbifer okhotskensis sp. nov., isolated from a deep bottom sediment of the Okhotsk Sea.</title>
        <authorList>
            <person name="Romanenko L."/>
            <person name="Kurilenko V."/>
            <person name="Otstavnykh N."/>
            <person name="Velansky P."/>
            <person name="Isaeva M."/>
            <person name="Mikhailov V."/>
        </authorList>
    </citation>
    <scope>NUCLEOTIDE SEQUENCE</scope>
    <source>
        <strain evidence="2">OS29</strain>
    </source>
</reference>
<dbReference type="Proteomes" id="UP001139028">
    <property type="component" value="Unassembled WGS sequence"/>
</dbReference>
<dbReference type="EMBL" id="JALBWM010000331">
    <property type="protein sequence ID" value="MCO1337071.1"/>
    <property type="molecule type" value="Genomic_DNA"/>
</dbReference>
<proteinExistence type="predicted"/>
<accession>A0A9X2EWA6</accession>
<feature type="chain" id="PRO_5040873638" evidence="1">
    <location>
        <begin position="25"/>
        <end position="198"/>
    </location>
</feature>
<evidence type="ECO:0000256" key="1">
    <source>
        <dbReference type="SAM" id="SignalP"/>
    </source>
</evidence>
<keyword evidence="3" id="KW-1185">Reference proteome</keyword>
<comment type="caution">
    <text evidence="2">The sequence shown here is derived from an EMBL/GenBank/DDBJ whole genome shotgun (WGS) entry which is preliminary data.</text>
</comment>
<dbReference type="PROSITE" id="PS51257">
    <property type="entry name" value="PROKAR_LIPOPROTEIN"/>
    <property type="match status" value="1"/>
</dbReference>
<evidence type="ECO:0000313" key="3">
    <source>
        <dbReference type="Proteomes" id="UP001139028"/>
    </source>
</evidence>
<gene>
    <name evidence="2" type="ORF">MO867_22365</name>
</gene>
<keyword evidence="1" id="KW-0732">Signal</keyword>
<sequence length="198" mass="22036">MINIKMSGLGVLALSSVLVGCSIASDNAAMSDGVAGNNSAMLYDLAEQSSEVFLENFQPHAYFMDMQPERHNLFLSNSPESVVSMAVSEDKILEALAEIDPKSLKSDQERVFYFKLRERLESNVGLRICKTELWSVDHMFGPHILLGFLSEVQPVETAENKADAMERWLDAASYYEQKIVNLMLGLESGLSHINQLKS</sequence>